<keyword evidence="2" id="KW-0238">DNA-binding</keyword>
<evidence type="ECO:0000256" key="3">
    <source>
        <dbReference type="ARBA" id="ARBA00023163"/>
    </source>
</evidence>
<dbReference type="EMBL" id="CP035806">
    <property type="protein sequence ID" value="QBE48154.1"/>
    <property type="molecule type" value="Genomic_DNA"/>
</dbReference>
<dbReference type="Gene3D" id="3.30.70.920">
    <property type="match status" value="2"/>
</dbReference>
<dbReference type="PRINTS" id="PR00033">
    <property type="entry name" value="HTHASNC"/>
</dbReference>
<dbReference type="OrthoDB" id="3526090at2"/>
<feature type="domain" description="HTH asnC-type" evidence="4">
    <location>
        <begin position="179"/>
        <end position="245"/>
    </location>
</feature>
<protein>
    <submittedName>
        <fullName evidence="5">Lrp/AsnC family transcriptional regulator</fullName>
    </submittedName>
</protein>
<dbReference type="InterPro" id="IPR011008">
    <property type="entry name" value="Dimeric_a/b-barrel"/>
</dbReference>
<keyword evidence="1" id="KW-0805">Transcription regulation</keyword>
<dbReference type="InterPro" id="IPR036390">
    <property type="entry name" value="WH_DNA-bd_sf"/>
</dbReference>
<dbReference type="PROSITE" id="PS50956">
    <property type="entry name" value="HTH_ASNC_2"/>
    <property type="match status" value="2"/>
</dbReference>
<name>A0A4P6KFE0_9MICO</name>
<sequence length="334" mass="37233">MAPDEPSIRILQCFCQSLRVPFWHDRGMDEFDEDLIRALQLDGRAQFSALAAELGVHRTLVAQRVRELLDSGEIRIHAAVHPSAVGLPIQANLQLRISGPTSPVFERLSTFTNVVFLSEISGQNQAVVEVWAADREDVARSVRAIQAIEGVEEMQFSLYDRVLRRLRLGEDPELTDLVFDDFDIALIAELQLDGRLTFGELARRTGCSASACRARVMRLLGSGVMRIGAVRSRRSTTSSVLSGVGVVLHADPEQAAAAEEVLLGIPTIEFAARTLGRYGLIATIAARSLADYTDIVRRIRSHPGVYRVETWVHAFVWLERYEWSLDRLARSRTV</sequence>
<dbReference type="Pfam" id="PF13404">
    <property type="entry name" value="HTH_AsnC-type"/>
    <property type="match status" value="2"/>
</dbReference>
<dbReference type="SMART" id="SM00344">
    <property type="entry name" value="HTH_ASNC"/>
    <property type="match status" value="2"/>
</dbReference>
<dbReference type="GO" id="GO:0043565">
    <property type="term" value="F:sequence-specific DNA binding"/>
    <property type="evidence" value="ECO:0007669"/>
    <property type="project" value="InterPro"/>
</dbReference>
<dbReference type="AlphaFoldDB" id="A0A4P6KFE0"/>
<dbReference type="PANTHER" id="PTHR30154:SF34">
    <property type="entry name" value="TRANSCRIPTIONAL REGULATOR AZLB"/>
    <property type="match status" value="1"/>
</dbReference>
<evidence type="ECO:0000256" key="1">
    <source>
        <dbReference type="ARBA" id="ARBA00023015"/>
    </source>
</evidence>
<proteinExistence type="predicted"/>
<keyword evidence="3" id="KW-0804">Transcription</keyword>
<reference evidence="5 6" key="1">
    <citation type="submission" date="2019-02" db="EMBL/GenBank/DDBJ databases">
        <authorList>
            <person name="Sun L."/>
            <person name="Pan D."/>
            <person name="Wu X."/>
        </authorList>
    </citation>
    <scope>NUCLEOTIDE SEQUENCE [LARGE SCALE GENOMIC DNA]</scope>
    <source>
        <strain evidence="5 6">JW-1</strain>
    </source>
</reference>
<dbReference type="Gene3D" id="1.10.10.10">
    <property type="entry name" value="Winged helix-like DNA-binding domain superfamily/Winged helix DNA-binding domain"/>
    <property type="match status" value="2"/>
</dbReference>
<dbReference type="InterPro" id="IPR000485">
    <property type="entry name" value="AsnC-type_HTH_dom"/>
</dbReference>
<evidence type="ECO:0000259" key="4">
    <source>
        <dbReference type="PROSITE" id="PS50956"/>
    </source>
</evidence>
<dbReference type="KEGG" id="ltr:EVS81_04345"/>
<feature type="domain" description="HTH asnC-type" evidence="4">
    <location>
        <begin position="28"/>
        <end position="88"/>
    </location>
</feature>
<organism evidence="5 6">
    <name type="scientific">Leucobacter triazinivorans</name>
    <dbReference type="NCBI Taxonomy" id="1784719"/>
    <lineage>
        <taxon>Bacteria</taxon>
        <taxon>Bacillati</taxon>
        <taxon>Actinomycetota</taxon>
        <taxon>Actinomycetes</taxon>
        <taxon>Micrococcales</taxon>
        <taxon>Microbacteriaceae</taxon>
        <taxon>Leucobacter</taxon>
    </lineage>
</organism>
<dbReference type="SUPFAM" id="SSF46785">
    <property type="entry name" value="Winged helix' DNA-binding domain"/>
    <property type="match status" value="2"/>
</dbReference>
<evidence type="ECO:0000313" key="5">
    <source>
        <dbReference type="EMBL" id="QBE48154.1"/>
    </source>
</evidence>
<dbReference type="GO" id="GO:0005829">
    <property type="term" value="C:cytosol"/>
    <property type="evidence" value="ECO:0007669"/>
    <property type="project" value="TreeGrafter"/>
</dbReference>
<dbReference type="PANTHER" id="PTHR30154">
    <property type="entry name" value="LEUCINE-RESPONSIVE REGULATORY PROTEIN"/>
    <property type="match status" value="1"/>
</dbReference>
<dbReference type="InterPro" id="IPR019888">
    <property type="entry name" value="Tscrpt_reg_AsnC-like"/>
</dbReference>
<dbReference type="InterPro" id="IPR036388">
    <property type="entry name" value="WH-like_DNA-bd_sf"/>
</dbReference>
<gene>
    <name evidence="5" type="ORF">EVS81_04345</name>
</gene>
<evidence type="ECO:0000313" key="6">
    <source>
        <dbReference type="Proteomes" id="UP000289260"/>
    </source>
</evidence>
<dbReference type="InterPro" id="IPR019887">
    <property type="entry name" value="Tscrpt_reg_AsnC/Lrp_C"/>
</dbReference>
<dbReference type="Pfam" id="PF01037">
    <property type="entry name" value="AsnC_trans_reg"/>
    <property type="match status" value="1"/>
</dbReference>
<dbReference type="Proteomes" id="UP000289260">
    <property type="component" value="Chromosome"/>
</dbReference>
<accession>A0A4P6KFE0</accession>
<dbReference type="SUPFAM" id="SSF54909">
    <property type="entry name" value="Dimeric alpha+beta barrel"/>
    <property type="match status" value="2"/>
</dbReference>
<evidence type="ECO:0000256" key="2">
    <source>
        <dbReference type="ARBA" id="ARBA00023125"/>
    </source>
</evidence>
<keyword evidence="6" id="KW-1185">Reference proteome</keyword>
<dbReference type="GO" id="GO:0043200">
    <property type="term" value="P:response to amino acid"/>
    <property type="evidence" value="ECO:0007669"/>
    <property type="project" value="TreeGrafter"/>
</dbReference>